<dbReference type="PROSITE" id="PS51932">
    <property type="entry name" value="BMV"/>
    <property type="match status" value="1"/>
</dbReference>
<dbReference type="CDD" id="cd01614">
    <property type="entry name" value="EutN_CcmL"/>
    <property type="match status" value="1"/>
</dbReference>
<dbReference type="EMBL" id="JACDQQ010001826">
    <property type="protein sequence ID" value="MBA0087095.1"/>
    <property type="molecule type" value="Genomic_DNA"/>
</dbReference>
<proteinExistence type="predicted"/>
<feature type="non-terminal residue" evidence="3">
    <location>
        <position position="83"/>
    </location>
</feature>
<reference evidence="3" key="1">
    <citation type="submission" date="2020-06" db="EMBL/GenBank/DDBJ databases">
        <title>Legume-microbial interactions unlock mineral nutrients during tropical forest succession.</title>
        <authorList>
            <person name="Epihov D.Z."/>
        </authorList>
    </citation>
    <scope>NUCLEOTIDE SEQUENCE [LARGE SCALE GENOMIC DNA]</scope>
    <source>
        <strain evidence="3">Pan2503</strain>
    </source>
</reference>
<dbReference type="AlphaFoldDB" id="A0A7V8NTA8"/>
<evidence type="ECO:0000313" key="4">
    <source>
        <dbReference type="Proteomes" id="UP000567293"/>
    </source>
</evidence>
<comment type="subcellular location">
    <subcellularLocation>
        <location evidence="1">Bacterial microcompartment</location>
    </subcellularLocation>
</comment>
<sequence>MLIGRVIGQLVATHKHPSHEGRKVLIVQPLNLDGSDRGDAVLALDAVDAGVGDRILLSTDGWASSSAAGRPQSPIDMAVIGFI</sequence>
<comment type="caution">
    <text evidence="3">The sequence shown here is derived from an EMBL/GenBank/DDBJ whole genome shotgun (WGS) entry which is preliminary data.</text>
</comment>
<accession>A0A7V8NTA8</accession>
<keyword evidence="2" id="KW-1283">Bacterial microcompartment</keyword>
<name>A0A7V8NTA8_9BACT</name>
<dbReference type="Proteomes" id="UP000567293">
    <property type="component" value="Unassembled WGS sequence"/>
</dbReference>
<organism evidence="3 4">
    <name type="scientific">Candidatus Acidiferrum panamense</name>
    <dbReference type="NCBI Taxonomy" id="2741543"/>
    <lineage>
        <taxon>Bacteria</taxon>
        <taxon>Pseudomonadati</taxon>
        <taxon>Acidobacteriota</taxon>
        <taxon>Terriglobia</taxon>
        <taxon>Candidatus Acidiferrales</taxon>
        <taxon>Candidatus Acidiferrum</taxon>
    </lineage>
</organism>
<dbReference type="InterPro" id="IPR004992">
    <property type="entry name" value="EutN_CcmL"/>
</dbReference>
<evidence type="ECO:0000256" key="2">
    <source>
        <dbReference type="ARBA" id="ARBA00024446"/>
    </source>
</evidence>
<dbReference type="Pfam" id="PF03319">
    <property type="entry name" value="EutN_CcmL"/>
    <property type="match status" value="1"/>
</dbReference>
<evidence type="ECO:0000313" key="3">
    <source>
        <dbReference type="EMBL" id="MBA0087095.1"/>
    </source>
</evidence>
<dbReference type="InterPro" id="IPR036677">
    <property type="entry name" value="EutN_CcmL_sf"/>
</dbReference>
<dbReference type="PANTHER" id="PTHR36539">
    <property type="entry name" value="ETHANOLAMINE UTILIZATION PROTEIN EUTN"/>
    <property type="match status" value="1"/>
</dbReference>
<evidence type="ECO:0000256" key="1">
    <source>
        <dbReference type="ARBA" id="ARBA00024322"/>
    </source>
</evidence>
<keyword evidence="4" id="KW-1185">Reference proteome</keyword>
<dbReference type="Gene3D" id="2.40.50.220">
    <property type="entry name" value="EutN/Ccml"/>
    <property type="match status" value="1"/>
</dbReference>
<dbReference type="GO" id="GO:0031469">
    <property type="term" value="C:bacterial microcompartment"/>
    <property type="evidence" value="ECO:0007669"/>
    <property type="project" value="UniProtKB-SubCell"/>
</dbReference>
<gene>
    <name evidence="3" type="ORF">HRJ53_19090</name>
</gene>
<protein>
    <submittedName>
        <fullName evidence="3">EutN/CcmL family microcompartment protein</fullName>
    </submittedName>
</protein>
<dbReference type="SUPFAM" id="SSF159133">
    <property type="entry name" value="EutN/CcmL-like"/>
    <property type="match status" value="1"/>
</dbReference>